<dbReference type="Proteomes" id="UP001431209">
    <property type="component" value="Unassembled WGS sequence"/>
</dbReference>
<gene>
    <name evidence="1" type="ORF">AKO1_013959</name>
</gene>
<dbReference type="AlphaFoldDB" id="A0AAW2Z1N6"/>
<keyword evidence="2" id="KW-1185">Reference proteome</keyword>
<evidence type="ECO:0000313" key="2">
    <source>
        <dbReference type="Proteomes" id="UP001431209"/>
    </source>
</evidence>
<organism evidence="1 2">
    <name type="scientific">Acrasis kona</name>
    <dbReference type="NCBI Taxonomy" id="1008807"/>
    <lineage>
        <taxon>Eukaryota</taxon>
        <taxon>Discoba</taxon>
        <taxon>Heterolobosea</taxon>
        <taxon>Tetramitia</taxon>
        <taxon>Eutetramitia</taxon>
        <taxon>Acrasidae</taxon>
        <taxon>Acrasis</taxon>
    </lineage>
</organism>
<comment type="caution">
    <text evidence="1">The sequence shown here is derived from an EMBL/GenBank/DDBJ whole genome shotgun (WGS) entry which is preliminary data.</text>
</comment>
<sequence length="271" mass="31166">MQIKNYTGEKPPEKFNEFMDPNIKIPIIVSEKKKLNKDSAENVHLVYRGFNDAKTLYCCFKSCGAAVNPRIRCSRKNCNTVTCVNCINRRVTNEGKIIYGDHKVFLSGEVPFTCPKCNGNHDHTYSSRPKKRSISEIDTPVATRSTRSKHKIIIDSSDEDEEDYLFDYDEITNGNERKGSKLKKDTRVRVQSSLALAQFILSSIAVDDTLFAKDDEFVDLFCKPIEVTQLKRGFRLRDTRDIVDKDVNESEESNTFYNKPYKVKIKPRQVL</sequence>
<protein>
    <recommendedName>
        <fullName evidence="3">Zinc-finger domain-containing protein</fullName>
    </recommendedName>
</protein>
<evidence type="ECO:0008006" key="3">
    <source>
        <dbReference type="Google" id="ProtNLM"/>
    </source>
</evidence>
<proteinExistence type="predicted"/>
<name>A0AAW2Z1N6_9EUKA</name>
<dbReference type="EMBL" id="JAOPGA020000979">
    <property type="protein sequence ID" value="KAL0483716.1"/>
    <property type="molecule type" value="Genomic_DNA"/>
</dbReference>
<reference evidence="1 2" key="1">
    <citation type="submission" date="2024-03" db="EMBL/GenBank/DDBJ databases">
        <title>The Acrasis kona genome and developmental transcriptomes reveal deep origins of eukaryotic multicellular pathways.</title>
        <authorList>
            <person name="Sheikh S."/>
            <person name="Fu C.-J."/>
            <person name="Brown M.W."/>
            <person name="Baldauf S.L."/>
        </authorList>
    </citation>
    <scope>NUCLEOTIDE SEQUENCE [LARGE SCALE GENOMIC DNA]</scope>
    <source>
        <strain evidence="1 2">ATCC MYA-3509</strain>
    </source>
</reference>
<accession>A0AAW2Z1N6</accession>
<evidence type="ECO:0000313" key="1">
    <source>
        <dbReference type="EMBL" id="KAL0483716.1"/>
    </source>
</evidence>